<dbReference type="InterPro" id="IPR016032">
    <property type="entry name" value="Sig_transdc_resp-reg_C-effctor"/>
</dbReference>
<reference evidence="2 3" key="1">
    <citation type="submission" date="2016-10" db="EMBL/GenBank/DDBJ databases">
        <authorList>
            <person name="de Groot N.N."/>
        </authorList>
    </citation>
    <scope>NUCLEOTIDE SEQUENCE [LARGE SCALE GENOMIC DNA]</scope>
    <source>
        <strain evidence="2 3">DSM 22012</strain>
    </source>
</reference>
<accession>A0A1H5YD69</accession>
<organism evidence="2 3">
    <name type="scientific">Marinobacterium lutimaris</name>
    <dbReference type="NCBI Taxonomy" id="568106"/>
    <lineage>
        <taxon>Bacteria</taxon>
        <taxon>Pseudomonadati</taxon>
        <taxon>Pseudomonadota</taxon>
        <taxon>Gammaproteobacteria</taxon>
        <taxon>Oceanospirillales</taxon>
        <taxon>Oceanospirillaceae</taxon>
        <taxon>Marinobacterium</taxon>
    </lineage>
</organism>
<dbReference type="Gene3D" id="1.10.10.10">
    <property type="entry name" value="Winged helix-like DNA-binding domain superfamily/Winged helix DNA-binding domain"/>
    <property type="match status" value="1"/>
</dbReference>
<dbReference type="SUPFAM" id="SSF46894">
    <property type="entry name" value="C-terminal effector domain of the bipartite response regulators"/>
    <property type="match status" value="1"/>
</dbReference>
<dbReference type="GO" id="GO:0006355">
    <property type="term" value="P:regulation of DNA-templated transcription"/>
    <property type="evidence" value="ECO:0007669"/>
    <property type="project" value="InterPro"/>
</dbReference>
<dbReference type="GO" id="GO:0003677">
    <property type="term" value="F:DNA binding"/>
    <property type="evidence" value="ECO:0007669"/>
    <property type="project" value="InterPro"/>
</dbReference>
<feature type="compositionally biased region" description="Basic residues" evidence="1">
    <location>
        <begin position="119"/>
        <end position="134"/>
    </location>
</feature>
<protein>
    <submittedName>
        <fullName evidence="2">Uncharacterized protein</fullName>
    </submittedName>
</protein>
<gene>
    <name evidence="2" type="ORF">SAMN05444390_1011693</name>
</gene>
<evidence type="ECO:0000256" key="1">
    <source>
        <dbReference type="SAM" id="MobiDB-lite"/>
    </source>
</evidence>
<dbReference type="OrthoDB" id="6121493at2"/>
<proteinExistence type="predicted"/>
<dbReference type="InterPro" id="IPR036388">
    <property type="entry name" value="WH-like_DNA-bd_sf"/>
</dbReference>
<dbReference type="Proteomes" id="UP000236745">
    <property type="component" value="Unassembled WGS sequence"/>
</dbReference>
<evidence type="ECO:0000313" key="2">
    <source>
        <dbReference type="EMBL" id="SEG21366.1"/>
    </source>
</evidence>
<dbReference type="RefSeq" id="WP_104002575.1">
    <property type="nucleotide sequence ID" value="NZ_FNVQ01000001.1"/>
</dbReference>
<dbReference type="AlphaFoldDB" id="A0A1H5YD69"/>
<dbReference type="EMBL" id="FNVQ01000001">
    <property type="protein sequence ID" value="SEG21366.1"/>
    <property type="molecule type" value="Genomic_DNA"/>
</dbReference>
<evidence type="ECO:0000313" key="3">
    <source>
        <dbReference type="Proteomes" id="UP000236745"/>
    </source>
</evidence>
<keyword evidence="3" id="KW-1185">Reference proteome</keyword>
<sequence length="168" mass="18119">MITETKNGYAAAGWEASPGKLSNGLNLTKAGAMVMLMTFCGFTAKEIAKARGCSPKAIKQIKADVYFKTGTDKAIKAINKLLDEGALHRLPVILLAALLGSVSITSANDLDHDIERQGRTRRTTQRTKTGRRNRSAGASLDRMFSDLDFWLSGTAGDVYTYADMRGAA</sequence>
<feature type="region of interest" description="Disordered" evidence="1">
    <location>
        <begin position="115"/>
        <end position="136"/>
    </location>
</feature>
<name>A0A1H5YD69_9GAMM</name>